<dbReference type="GO" id="GO:0140268">
    <property type="term" value="C:endoplasmic reticulum-plasma membrane contact site"/>
    <property type="evidence" value="ECO:0007669"/>
    <property type="project" value="TreeGrafter"/>
</dbReference>
<keyword evidence="5 7" id="KW-0472">Membrane</keyword>
<feature type="domain" description="VASt" evidence="8">
    <location>
        <begin position="935"/>
        <end position="1108"/>
    </location>
</feature>
<dbReference type="EMBL" id="FWEW01000222">
    <property type="protein sequence ID" value="SLM34123.1"/>
    <property type="molecule type" value="Genomic_DNA"/>
</dbReference>
<protein>
    <submittedName>
        <fullName evidence="9">GRAM domain</fullName>
    </submittedName>
</protein>
<dbReference type="Pfam" id="PF02893">
    <property type="entry name" value="GRAM"/>
    <property type="match status" value="1"/>
</dbReference>
<evidence type="ECO:0000256" key="5">
    <source>
        <dbReference type="ARBA" id="ARBA00023136"/>
    </source>
</evidence>
<organism evidence="9 10">
    <name type="scientific">Lasallia pustulata</name>
    <dbReference type="NCBI Taxonomy" id="136370"/>
    <lineage>
        <taxon>Eukaryota</taxon>
        <taxon>Fungi</taxon>
        <taxon>Dikarya</taxon>
        <taxon>Ascomycota</taxon>
        <taxon>Pezizomycotina</taxon>
        <taxon>Lecanoromycetes</taxon>
        <taxon>OSLEUM clade</taxon>
        <taxon>Umbilicariomycetidae</taxon>
        <taxon>Umbilicariales</taxon>
        <taxon>Umbilicariaceae</taxon>
        <taxon>Lasallia</taxon>
    </lineage>
</organism>
<evidence type="ECO:0000256" key="7">
    <source>
        <dbReference type="SAM" id="Phobius"/>
    </source>
</evidence>
<dbReference type="GO" id="GO:0032366">
    <property type="term" value="P:intracellular sterol transport"/>
    <property type="evidence" value="ECO:0007669"/>
    <property type="project" value="TreeGrafter"/>
</dbReference>
<feature type="region of interest" description="Disordered" evidence="6">
    <location>
        <begin position="419"/>
        <end position="459"/>
    </location>
</feature>
<keyword evidence="4 7" id="KW-1133">Transmembrane helix</keyword>
<feature type="compositionally biased region" description="Basic and acidic residues" evidence="6">
    <location>
        <begin position="109"/>
        <end position="118"/>
    </location>
</feature>
<evidence type="ECO:0000313" key="10">
    <source>
        <dbReference type="Proteomes" id="UP000192927"/>
    </source>
</evidence>
<dbReference type="InterPro" id="IPR011993">
    <property type="entry name" value="PH-like_dom_sf"/>
</dbReference>
<feature type="transmembrane region" description="Helical" evidence="7">
    <location>
        <begin position="1165"/>
        <end position="1188"/>
    </location>
</feature>
<feature type="compositionally biased region" description="Low complexity" evidence="6">
    <location>
        <begin position="366"/>
        <end position="385"/>
    </location>
</feature>
<dbReference type="InterPro" id="IPR051482">
    <property type="entry name" value="Cholesterol_transport"/>
</dbReference>
<evidence type="ECO:0000256" key="3">
    <source>
        <dbReference type="ARBA" id="ARBA00022692"/>
    </source>
</evidence>
<dbReference type="GO" id="GO:0032934">
    <property type="term" value="F:sterol binding"/>
    <property type="evidence" value="ECO:0007669"/>
    <property type="project" value="TreeGrafter"/>
</dbReference>
<feature type="compositionally biased region" description="Low complexity" evidence="6">
    <location>
        <begin position="348"/>
        <end position="359"/>
    </location>
</feature>
<dbReference type="Proteomes" id="UP000192927">
    <property type="component" value="Unassembled WGS sequence"/>
</dbReference>
<feature type="region of interest" description="Disordered" evidence="6">
    <location>
        <begin position="604"/>
        <end position="638"/>
    </location>
</feature>
<feature type="compositionally biased region" description="Polar residues" evidence="6">
    <location>
        <begin position="32"/>
        <end position="48"/>
    </location>
</feature>
<dbReference type="CDD" id="cd13220">
    <property type="entry name" value="PH-GRAM_GRAMDC"/>
    <property type="match status" value="1"/>
</dbReference>
<dbReference type="Gene3D" id="2.30.29.30">
    <property type="entry name" value="Pleckstrin-homology domain (PH domain)/Phosphotyrosine-binding domain (PTB)"/>
    <property type="match status" value="1"/>
</dbReference>
<feature type="compositionally biased region" description="Polar residues" evidence="6">
    <location>
        <begin position="424"/>
        <end position="437"/>
    </location>
</feature>
<feature type="compositionally biased region" description="Basic and acidic residues" evidence="6">
    <location>
        <begin position="59"/>
        <end position="71"/>
    </location>
</feature>
<evidence type="ECO:0000313" key="9">
    <source>
        <dbReference type="EMBL" id="SLM34123.1"/>
    </source>
</evidence>
<keyword evidence="3 7" id="KW-0812">Transmembrane</keyword>
<dbReference type="GO" id="GO:0005886">
    <property type="term" value="C:plasma membrane"/>
    <property type="evidence" value="ECO:0007669"/>
    <property type="project" value="TreeGrafter"/>
</dbReference>
<dbReference type="PROSITE" id="PS51778">
    <property type="entry name" value="VAST"/>
    <property type="match status" value="1"/>
</dbReference>
<feature type="region of interest" description="Disordered" evidence="6">
    <location>
        <begin position="481"/>
        <end position="512"/>
    </location>
</feature>
<dbReference type="PANTHER" id="PTHR23319">
    <property type="entry name" value="GRAM DOMAIN CONTAINING 1B, ISOFORM E"/>
    <property type="match status" value="1"/>
</dbReference>
<evidence type="ECO:0000256" key="4">
    <source>
        <dbReference type="ARBA" id="ARBA00022989"/>
    </source>
</evidence>
<evidence type="ECO:0000256" key="6">
    <source>
        <dbReference type="SAM" id="MobiDB-lite"/>
    </source>
</evidence>
<feature type="compositionally biased region" description="Acidic residues" evidence="6">
    <location>
        <begin position="833"/>
        <end position="853"/>
    </location>
</feature>
<dbReference type="Pfam" id="PF16016">
    <property type="entry name" value="VASt"/>
    <property type="match status" value="1"/>
</dbReference>
<feature type="region of interest" description="Disordered" evidence="6">
    <location>
        <begin position="1"/>
        <end position="407"/>
    </location>
</feature>
<feature type="compositionally biased region" description="Polar residues" evidence="6">
    <location>
        <begin position="176"/>
        <end position="185"/>
    </location>
</feature>
<accession>A0A1W5CTF2</accession>
<evidence type="ECO:0000259" key="8">
    <source>
        <dbReference type="PROSITE" id="PS51778"/>
    </source>
</evidence>
<reference evidence="10" key="1">
    <citation type="submission" date="2017-03" db="EMBL/GenBank/DDBJ databases">
        <authorList>
            <person name="Sharma R."/>
            <person name="Thines M."/>
        </authorList>
    </citation>
    <scope>NUCLEOTIDE SEQUENCE [LARGE SCALE GENOMIC DNA]</scope>
</reference>
<dbReference type="PANTHER" id="PTHR23319:SF4">
    <property type="entry name" value="GRAM DOMAIN CONTAINING 1B, ISOFORM E"/>
    <property type="match status" value="1"/>
</dbReference>
<evidence type="ECO:0000256" key="2">
    <source>
        <dbReference type="ARBA" id="ARBA00006582"/>
    </source>
</evidence>
<comment type="subcellular location">
    <subcellularLocation>
        <location evidence="1">Membrane</location>
        <topology evidence="1">Single-pass membrane protein</topology>
    </subcellularLocation>
</comment>
<feature type="compositionally biased region" description="Polar residues" evidence="6">
    <location>
        <begin position="481"/>
        <end position="497"/>
    </location>
</feature>
<dbReference type="GO" id="GO:0005739">
    <property type="term" value="C:mitochondrion"/>
    <property type="evidence" value="ECO:0007669"/>
    <property type="project" value="TreeGrafter"/>
</dbReference>
<dbReference type="InterPro" id="IPR004182">
    <property type="entry name" value="GRAM"/>
</dbReference>
<comment type="similarity">
    <text evidence="2">Belongs to the YSP2 family.</text>
</comment>
<name>A0A1W5CTF2_9LECA</name>
<feature type="compositionally biased region" description="Low complexity" evidence="6">
    <location>
        <begin position="1127"/>
        <end position="1142"/>
    </location>
</feature>
<dbReference type="InterPro" id="IPR031968">
    <property type="entry name" value="VASt"/>
</dbReference>
<proteinExistence type="inferred from homology"/>
<dbReference type="GO" id="GO:0005789">
    <property type="term" value="C:endoplasmic reticulum membrane"/>
    <property type="evidence" value="ECO:0007669"/>
    <property type="project" value="TreeGrafter"/>
</dbReference>
<feature type="compositionally biased region" description="Polar residues" evidence="6">
    <location>
        <begin position="216"/>
        <end position="231"/>
    </location>
</feature>
<feature type="region of interest" description="Disordered" evidence="6">
    <location>
        <begin position="815"/>
        <end position="878"/>
    </location>
</feature>
<keyword evidence="10" id="KW-1185">Reference proteome</keyword>
<dbReference type="GO" id="GO:0120015">
    <property type="term" value="F:sterol transfer activity"/>
    <property type="evidence" value="ECO:0007669"/>
    <property type="project" value="TreeGrafter"/>
</dbReference>
<feature type="region of interest" description="Disordered" evidence="6">
    <location>
        <begin position="1107"/>
        <end position="1147"/>
    </location>
</feature>
<dbReference type="SMART" id="SM00568">
    <property type="entry name" value="GRAM"/>
    <property type="match status" value="1"/>
</dbReference>
<sequence length="1323" mass="139308">METAATEHSPAPSTSTNKLKAVFSKARRGTKDNGSSLSINEADSTASGSRGIRASFDATIDKIKTRGSGEHDDAESSGSGGIAKLIPGRSKKNRRRREAEAEAAQQEAEELRRGRSIGDRGGVGGNGLGTALDASAAGPDTLEGDDDGSSLITYDSDIESRLTSPPPLVSHDSHTGYLTSSSPLIKTTAPEASDGSSAAVPRLDAIDETPSPPQFKATTFPITSSNTSLDTNLAPRHATTFEPPQGESQLLSAEAGEKGSRDVSPATRIKDVFTPSFRRKGTSRNTSPERASVKSSSSGNALSGIFSTSLSSRRASKVSENPPNLPQPIQTDSTRPKPTGAKLVSLETTPKTPKTPKTPISASLQTPFTTVTPPTPTDRQPVVPTSPSRKSIPAPNADMDSNTVTSPSGIMISHRRIRSDSATHPHSKLSSFTSAPLTPTIEEGRTSGGRIASGTQGSPGGAGGFFSSVFSAAQNAANTLSNTIANNQTRSRSSTQDSEMDENNGVDEPTAVVPQVEPGQMNQQRQLAVETLGSGDLSLSHLGISSDTLASHPDGVSAAQRDEAAARAEHISAARAVSAAYSEKPHDDGTAASIGGDTAVSVRPGSTYESSMAEEKTPPNGSVFEGNHGPRRSGSVRSRVGGVVRRHRNNSNATGTTIGAAIGAGHAALANPTANSSVPKLTGFAVASKKRNRDFHQLFRSVPEDDYLIEDYSCALQRDIILAGRIYVSEGHICFSSNILGWVTTLIISFDEVVSIEKESTAVVFPNAIAIQTLHARHTFRSLLSREATYELMVGIWKINHPSLKSSLNGVRLVEGGTGDKTEKVEPSGSEGGSDDSDDDDGIYDEDEDDEGDGSFIEAGDGSIAGSEAGDSIIKSESRKTSAVGVAAGMAAGSVPTAPPAKAGEKASAAATTAAVDFPGPTSHAPTECGDADTHYDIVIGDEVIAAPLGKVYSMMFGPASGGFLSRWLLDEQRVTELQMEDDKKGLSDEVRSRSYSYIKPLSGPIGPKQTKCLINETIEAFDLEKAITITSSTQTPDVPSGNVFSTKTKYCLTWAPGNSTRVQMNCMIEWTGKSWLKNPIEKGAKDGQLAYATDLIKALKLGISSRPRAGTSASKSKLRTKRGKNSLSTSKPSTASSSASPQKKDDSWGLLEPLHGPLGPVVDILHPLVSANTVIAFLLFLLLISWFRGSRARAPTGSAGAGVGFAGSSTPERVAAYEEIWRREESELWDWMEERVGMRGGVWPGGGADPGDAAYLGGAGKQGTRMRMGTDQGVGKGGQRVLEAKEMEKRLEEGGMGWREMDEAIRVTEERRICGSRSSREK</sequence>
<feature type="compositionally biased region" description="Polar residues" evidence="6">
    <location>
        <begin position="283"/>
        <end position="333"/>
    </location>
</feature>
<feature type="compositionally biased region" description="Gly residues" evidence="6">
    <location>
        <begin position="119"/>
        <end position="128"/>
    </location>
</feature>
<dbReference type="GO" id="GO:0032541">
    <property type="term" value="C:cortical endoplasmic reticulum"/>
    <property type="evidence" value="ECO:0007669"/>
    <property type="project" value="TreeGrafter"/>
</dbReference>
<feature type="region of interest" description="Disordered" evidence="6">
    <location>
        <begin position="1260"/>
        <end position="1279"/>
    </location>
</feature>
<evidence type="ECO:0000256" key="1">
    <source>
        <dbReference type="ARBA" id="ARBA00004167"/>
    </source>
</evidence>